<evidence type="ECO:0000256" key="7">
    <source>
        <dbReference type="ARBA" id="ARBA00022723"/>
    </source>
</evidence>
<dbReference type="SUPFAM" id="SSF48264">
    <property type="entry name" value="Cytochrome P450"/>
    <property type="match status" value="1"/>
</dbReference>
<dbReference type="PANTHER" id="PTHR46300">
    <property type="entry name" value="P450, PUTATIVE (EUROFUNG)-RELATED-RELATED"/>
    <property type="match status" value="1"/>
</dbReference>
<comment type="similarity">
    <text evidence="4">Belongs to the cytochrome P450 family.</text>
</comment>
<evidence type="ECO:0000256" key="13">
    <source>
        <dbReference type="SAM" id="SignalP"/>
    </source>
</evidence>
<dbReference type="AlphaFoldDB" id="A0A167IWG3"/>
<evidence type="ECO:0000256" key="3">
    <source>
        <dbReference type="ARBA" id="ARBA00005179"/>
    </source>
</evidence>
<dbReference type="PRINTS" id="PR00463">
    <property type="entry name" value="EP450I"/>
</dbReference>
<sequence length="408" mass="45779">MLAFLFQVLGALLAGAVAYHTWTEQKFSRMPPGPPGLPLLGNLLDIPLSQLMFKKLTTWSKTHGPIYSFRLTTRRVVVLSSAKVAGDILDRMSSQSGGRPEHIKAGEYMTRGRLLAFMQRTPLWRILRKAAHDTLNTRAVLRFAPIQTSEARLLTLGLLTHPSLPVSAHAHRFSTSAAMRMLYGLDPISLDGPDPSRPLVEVSDDLFASVKPGKSVVDLMPVLKHVVKRSAFLRRKSDAWYEQVSQLYSKFYWSEPTSSDRTCISLQLREGKYKNIEDVDAVWLVGVLLLASQDMTRVSIQYFFLAMVLHPEVAQQAQKQLNTVVGSRPPSFDDQPRLPWIEAILKETLRWRSPTPGGLAHAASQDIHYGDWVIPKGTMIVANIWAMNHDSELYPDPDKFEPSRSPSS</sequence>
<keyword evidence="10" id="KW-0408">Iron</keyword>
<dbReference type="PANTHER" id="PTHR46300:SF2">
    <property type="entry name" value="CYTOCHROME P450 MONOOXYGENASE ALNH-RELATED"/>
    <property type="match status" value="1"/>
</dbReference>
<dbReference type="Proteomes" id="UP000076738">
    <property type="component" value="Unassembled WGS sequence"/>
</dbReference>
<keyword evidence="9" id="KW-0560">Oxidoreductase</keyword>
<dbReference type="GO" id="GO:0005506">
    <property type="term" value="F:iron ion binding"/>
    <property type="evidence" value="ECO:0007669"/>
    <property type="project" value="InterPro"/>
</dbReference>
<comment type="pathway">
    <text evidence="3">Secondary metabolite biosynthesis.</text>
</comment>
<dbReference type="InterPro" id="IPR001128">
    <property type="entry name" value="Cyt_P450"/>
</dbReference>
<feature type="chain" id="PRO_5007888497" evidence="13">
    <location>
        <begin position="19"/>
        <end position="408"/>
    </location>
</feature>
<dbReference type="GO" id="GO:0016020">
    <property type="term" value="C:membrane"/>
    <property type="evidence" value="ECO:0007669"/>
    <property type="project" value="UniProtKB-SubCell"/>
</dbReference>
<keyword evidence="7" id="KW-0479">Metal-binding</keyword>
<comment type="subcellular location">
    <subcellularLocation>
        <location evidence="2">Membrane</location>
    </subcellularLocation>
</comment>
<keyword evidence="8" id="KW-1133">Transmembrane helix</keyword>
<dbReference type="InterPro" id="IPR050364">
    <property type="entry name" value="Cytochrome_P450_fung"/>
</dbReference>
<evidence type="ECO:0000256" key="8">
    <source>
        <dbReference type="ARBA" id="ARBA00022989"/>
    </source>
</evidence>
<evidence type="ECO:0000256" key="6">
    <source>
        <dbReference type="ARBA" id="ARBA00022692"/>
    </source>
</evidence>
<dbReference type="OrthoDB" id="1055148at2759"/>
<dbReference type="InterPro" id="IPR036396">
    <property type="entry name" value="Cyt_P450_sf"/>
</dbReference>
<keyword evidence="11" id="KW-0503">Monooxygenase</keyword>
<dbReference type="Gene3D" id="1.10.630.10">
    <property type="entry name" value="Cytochrome P450"/>
    <property type="match status" value="1"/>
</dbReference>
<keyword evidence="12" id="KW-0472">Membrane</keyword>
<dbReference type="Pfam" id="PF00067">
    <property type="entry name" value="p450"/>
    <property type="match status" value="1"/>
</dbReference>
<organism evidence="14 15">
    <name type="scientific">Calocera viscosa (strain TUFC12733)</name>
    <dbReference type="NCBI Taxonomy" id="1330018"/>
    <lineage>
        <taxon>Eukaryota</taxon>
        <taxon>Fungi</taxon>
        <taxon>Dikarya</taxon>
        <taxon>Basidiomycota</taxon>
        <taxon>Agaricomycotina</taxon>
        <taxon>Dacrymycetes</taxon>
        <taxon>Dacrymycetales</taxon>
        <taxon>Dacrymycetaceae</taxon>
        <taxon>Calocera</taxon>
    </lineage>
</organism>
<feature type="signal peptide" evidence="13">
    <location>
        <begin position="1"/>
        <end position="18"/>
    </location>
</feature>
<evidence type="ECO:0000313" key="15">
    <source>
        <dbReference type="Proteomes" id="UP000076738"/>
    </source>
</evidence>
<dbReference type="GO" id="GO:0016705">
    <property type="term" value="F:oxidoreductase activity, acting on paired donors, with incorporation or reduction of molecular oxygen"/>
    <property type="evidence" value="ECO:0007669"/>
    <property type="project" value="InterPro"/>
</dbReference>
<evidence type="ECO:0000256" key="11">
    <source>
        <dbReference type="ARBA" id="ARBA00023033"/>
    </source>
</evidence>
<accession>A0A167IWG3</accession>
<dbReference type="GO" id="GO:0020037">
    <property type="term" value="F:heme binding"/>
    <property type="evidence" value="ECO:0007669"/>
    <property type="project" value="InterPro"/>
</dbReference>
<evidence type="ECO:0000256" key="9">
    <source>
        <dbReference type="ARBA" id="ARBA00023002"/>
    </source>
</evidence>
<dbReference type="InterPro" id="IPR002401">
    <property type="entry name" value="Cyt_P450_E_grp-I"/>
</dbReference>
<evidence type="ECO:0000313" key="14">
    <source>
        <dbReference type="EMBL" id="KZO93034.1"/>
    </source>
</evidence>
<name>A0A167IWG3_CALVF</name>
<reference evidence="14 15" key="1">
    <citation type="journal article" date="2016" name="Mol. Biol. Evol.">
        <title>Comparative Genomics of Early-Diverging Mushroom-Forming Fungi Provides Insights into the Origins of Lignocellulose Decay Capabilities.</title>
        <authorList>
            <person name="Nagy L.G."/>
            <person name="Riley R."/>
            <person name="Tritt A."/>
            <person name="Adam C."/>
            <person name="Daum C."/>
            <person name="Floudas D."/>
            <person name="Sun H."/>
            <person name="Yadav J.S."/>
            <person name="Pangilinan J."/>
            <person name="Larsson K.H."/>
            <person name="Matsuura K."/>
            <person name="Barry K."/>
            <person name="Labutti K."/>
            <person name="Kuo R."/>
            <person name="Ohm R.A."/>
            <person name="Bhattacharya S.S."/>
            <person name="Shirouzu T."/>
            <person name="Yoshinaga Y."/>
            <person name="Martin F.M."/>
            <person name="Grigoriev I.V."/>
            <person name="Hibbett D.S."/>
        </authorList>
    </citation>
    <scope>NUCLEOTIDE SEQUENCE [LARGE SCALE GENOMIC DNA]</scope>
    <source>
        <strain evidence="14 15">TUFC12733</strain>
    </source>
</reference>
<gene>
    <name evidence="14" type="ORF">CALVIDRAFT_557158</name>
</gene>
<evidence type="ECO:0000256" key="5">
    <source>
        <dbReference type="ARBA" id="ARBA00022617"/>
    </source>
</evidence>
<proteinExistence type="inferred from homology"/>
<dbReference type="EMBL" id="KV417304">
    <property type="protein sequence ID" value="KZO93034.1"/>
    <property type="molecule type" value="Genomic_DNA"/>
</dbReference>
<keyword evidence="6" id="KW-0812">Transmembrane</keyword>
<keyword evidence="13" id="KW-0732">Signal</keyword>
<evidence type="ECO:0000256" key="10">
    <source>
        <dbReference type="ARBA" id="ARBA00023004"/>
    </source>
</evidence>
<comment type="cofactor">
    <cofactor evidence="1">
        <name>heme</name>
        <dbReference type="ChEBI" id="CHEBI:30413"/>
    </cofactor>
</comment>
<evidence type="ECO:0000256" key="4">
    <source>
        <dbReference type="ARBA" id="ARBA00010617"/>
    </source>
</evidence>
<keyword evidence="15" id="KW-1185">Reference proteome</keyword>
<evidence type="ECO:0000256" key="2">
    <source>
        <dbReference type="ARBA" id="ARBA00004370"/>
    </source>
</evidence>
<dbReference type="GO" id="GO:0004497">
    <property type="term" value="F:monooxygenase activity"/>
    <property type="evidence" value="ECO:0007669"/>
    <property type="project" value="UniProtKB-KW"/>
</dbReference>
<dbReference type="STRING" id="1330018.A0A167IWG3"/>
<evidence type="ECO:0000256" key="12">
    <source>
        <dbReference type="ARBA" id="ARBA00023136"/>
    </source>
</evidence>
<protein>
    <submittedName>
        <fullName evidence="14">Cytochrome P450</fullName>
    </submittedName>
</protein>
<evidence type="ECO:0000256" key="1">
    <source>
        <dbReference type="ARBA" id="ARBA00001971"/>
    </source>
</evidence>
<keyword evidence="5" id="KW-0349">Heme</keyword>